<sequence>MKKDEIFAMICKQLTNNYTKSSYARGWILLSLCVGCFPPSERFINYLRAFIRSGPPGYAPYCEGRLNRTFQNGARSQPPSWLELMATKNKDPINLEITLMDGTVQKVEVDSATTSEEIVIQIASTLSLKDIFGFSLFIALFDKVMSIGSENDHVMDAISQCEQYAKEQGQHERNCPWRLFLRKEIFVPWHDPAEDSVATNLIYHQVLRGIKAGEYRCNVEGDVASLIATQYYVENGPQININILHTRIGEYMPTYLVKQSQNNLNEWETKIINAFSNLLCVKQRLPNTKAKEFIVKYAKSSWPILFSKFFEAIQISGPDLPKKNMIIAVNGAGIFMIDDQEQILLELTFADISFVTYERTAQFVKFIFNTVNKEEYVFHTLDAQNLSSLIQHILDGLRKRSIYCVATQDYKHPTNAMSFLSFKKGRPYYFKTRFKWRKINDYYLGLWRKF</sequence>
<dbReference type="SMART" id="SM00295">
    <property type="entry name" value="B41"/>
    <property type="match status" value="1"/>
</dbReference>
<dbReference type="InterPro" id="IPR019748">
    <property type="entry name" value="FERM_central"/>
</dbReference>
<evidence type="ECO:0000313" key="9">
    <source>
        <dbReference type="Proteomes" id="UP001162156"/>
    </source>
</evidence>
<dbReference type="InterPro" id="IPR000857">
    <property type="entry name" value="MyTH4_dom"/>
</dbReference>
<dbReference type="GO" id="GO:0030182">
    <property type="term" value="P:neuron differentiation"/>
    <property type="evidence" value="ECO:0007669"/>
    <property type="project" value="UniProtKB-ARBA"/>
</dbReference>
<dbReference type="GO" id="GO:0005856">
    <property type="term" value="C:cytoskeleton"/>
    <property type="evidence" value="ECO:0007669"/>
    <property type="project" value="InterPro"/>
</dbReference>
<dbReference type="SUPFAM" id="SSF47031">
    <property type="entry name" value="Second domain of FERM"/>
    <property type="match status" value="1"/>
</dbReference>
<dbReference type="Proteomes" id="UP001162156">
    <property type="component" value="Unassembled WGS sequence"/>
</dbReference>
<keyword evidence="4" id="KW-0677">Repeat</keyword>
<comment type="caution">
    <text evidence="8">The sequence shown here is derived from an EMBL/GenBank/DDBJ whole genome shotgun (WGS) entry which is preliminary data.</text>
</comment>
<dbReference type="Pfam" id="PF00784">
    <property type="entry name" value="MyTH4"/>
    <property type="match status" value="1"/>
</dbReference>
<keyword evidence="3" id="KW-0963">Cytoplasm</keyword>
<dbReference type="InterPro" id="IPR000299">
    <property type="entry name" value="FERM_domain"/>
</dbReference>
<accession>A0AAV8ZVD6</accession>
<evidence type="ECO:0000259" key="6">
    <source>
        <dbReference type="PROSITE" id="PS50057"/>
    </source>
</evidence>
<dbReference type="Gene3D" id="1.25.40.530">
    <property type="entry name" value="MyTH4 domain"/>
    <property type="match status" value="1"/>
</dbReference>
<keyword evidence="5" id="KW-0009">Actin-binding</keyword>
<evidence type="ECO:0000313" key="8">
    <source>
        <dbReference type="EMBL" id="KAJ8972283.1"/>
    </source>
</evidence>
<dbReference type="InterPro" id="IPR011993">
    <property type="entry name" value="PH-like_dom_sf"/>
</dbReference>
<dbReference type="InterPro" id="IPR019749">
    <property type="entry name" value="Band_41_domain"/>
</dbReference>
<dbReference type="InterPro" id="IPR035963">
    <property type="entry name" value="FERM_2"/>
</dbReference>
<evidence type="ECO:0000256" key="3">
    <source>
        <dbReference type="ARBA" id="ARBA00022490"/>
    </source>
</evidence>
<dbReference type="GO" id="GO:0071944">
    <property type="term" value="C:cell periphery"/>
    <property type="evidence" value="ECO:0007669"/>
    <property type="project" value="UniProtKB-ARBA"/>
</dbReference>
<dbReference type="CDD" id="cd17092">
    <property type="entry name" value="FERM1_F1_Myosin-VII"/>
    <property type="match status" value="1"/>
</dbReference>
<dbReference type="Pfam" id="PF21989">
    <property type="entry name" value="RA_2"/>
    <property type="match status" value="1"/>
</dbReference>
<protein>
    <recommendedName>
        <fullName evidence="10">FERM domain-containing protein</fullName>
    </recommendedName>
</protein>
<dbReference type="PROSITE" id="PS50057">
    <property type="entry name" value="FERM_3"/>
    <property type="match status" value="1"/>
</dbReference>
<dbReference type="InterPro" id="IPR029071">
    <property type="entry name" value="Ubiquitin-like_domsf"/>
</dbReference>
<dbReference type="Gene3D" id="3.10.20.90">
    <property type="entry name" value="Phosphatidylinositol 3-kinase Catalytic Subunit, Chain A, domain 1"/>
    <property type="match status" value="1"/>
</dbReference>
<dbReference type="InterPro" id="IPR038185">
    <property type="entry name" value="MyTH4_dom_sf"/>
</dbReference>
<dbReference type="PROSITE" id="PS51016">
    <property type="entry name" value="MYTH4"/>
    <property type="match status" value="1"/>
</dbReference>
<feature type="domain" description="FERM" evidence="6">
    <location>
        <begin position="93"/>
        <end position="401"/>
    </location>
</feature>
<dbReference type="SUPFAM" id="SSF54236">
    <property type="entry name" value="Ubiquitin-like"/>
    <property type="match status" value="1"/>
</dbReference>
<reference evidence="8" key="1">
    <citation type="journal article" date="2023" name="Insect Mol. Biol.">
        <title>Genome sequencing provides insights into the evolution of gene families encoding plant cell wall-degrading enzymes in longhorned beetles.</title>
        <authorList>
            <person name="Shin N.R."/>
            <person name="Okamura Y."/>
            <person name="Kirsch R."/>
            <person name="Pauchet Y."/>
        </authorList>
    </citation>
    <scope>NUCLEOTIDE SEQUENCE</scope>
    <source>
        <strain evidence="8">RBIC_L_NR</strain>
    </source>
</reference>
<evidence type="ECO:0000259" key="7">
    <source>
        <dbReference type="PROSITE" id="PS51016"/>
    </source>
</evidence>
<organism evidence="8 9">
    <name type="scientific">Rhamnusium bicolor</name>
    <dbReference type="NCBI Taxonomy" id="1586634"/>
    <lineage>
        <taxon>Eukaryota</taxon>
        <taxon>Metazoa</taxon>
        <taxon>Ecdysozoa</taxon>
        <taxon>Arthropoda</taxon>
        <taxon>Hexapoda</taxon>
        <taxon>Insecta</taxon>
        <taxon>Pterygota</taxon>
        <taxon>Neoptera</taxon>
        <taxon>Endopterygota</taxon>
        <taxon>Coleoptera</taxon>
        <taxon>Polyphaga</taxon>
        <taxon>Cucujiformia</taxon>
        <taxon>Chrysomeloidea</taxon>
        <taxon>Cerambycidae</taxon>
        <taxon>Lepturinae</taxon>
        <taxon>Rhagiini</taxon>
        <taxon>Rhamnusium</taxon>
    </lineage>
</organism>
<dbReference type="EMBL" id="JANEYF010000095">
    <property type="protein sequence ID" value="KAJ8972283.1"/>
    <property type="molecule type" value="Genomic_DNA"/>
</dbReference>
<gene>
    <name evidence="8" type="ORF">NQ314_000241</name>
</gene>
<dbReference type="InterPro" id="IPR051567">
    <property type="entry name" value="Unconventional_Myosin_ATPase"/>
</dbReference>
<name>A0AAV8ZVD6_9CUCU</name>
<dbReference type="GO" id="GO:0009887">
    <property type="term" value="P:animal organ morphogenesis"/>
    <property type="evidence" value="ECO:0007669"/>
    <property type="project" value="UniProtKB-ARBA"/>
</dbReference>
<evidence type="ECO:0000256" key="1">
    <source>
        <dbReference type="ARBA" id="ARBA00004496"/>
    </source>
</evidence>
<dbReference type="AlphaFoldDB" id="A0AAV8ZVD6"/>
<evidence type="ECO:0000256" key="5">
    <source>
        <dbReference type="ARBA" id="ARBA00023203"/>
    </source>
</evidence>
<dbReference type="Gene3D" id="1.20.80.10">
    <property type="match status" value="1"/>
</dbReference>
<dbReference type="CDD" id="cd13198">
    <property type="entry name" value="FERM_C1_MyoVII"/>
    <property type="match status" value="1"/>
</dbReference>
<dbReference type="InterPro" id="IPR041793">
    <property type="entry name" value="MyoVII_FERM_C1"/>
</dbReference>
<dbReference type="GO" id="GO:0005737">
    <property type="term" value="C:cytoplasm"/>
    <property type="evidence" value="ECO:0007669"/>
    <property type="project" value="UniProtKB-SubCell"/>
</dbReference>
<evidence type="ECO:0000256" key="2">
    <source>
        <dbReference type="ARBA" id="ARBA00008314"/>
    </source>
</evidence>
<evidence type="ECO:0008006" key="10">
    <source>
        <dbReference type="Google" id="ProtNLM"/>
    </source>
</evidence>
<dbReference type="Gene3D" id="2.30.29.30">
    <property type="entry name" value="Pleckstrin-homology domain (PH domain)/Phosphotyrosine-binding domain (PTB)"/>
    <property type="match status" value="1"/>
</dbReference>
<dbReference type="PANTHER" id="PTHR22692">
    <property type="entry name" value="MYOSIN VII, XV"/>
    <property type="match status" value="1"/>
</dbReference>
<feature type="domain" description="MyTH4" evidence="7">
    <location>
        <begin position="1"/>
        <end position="88"/>
    </location>
</feature>
<proteinExistence type="inferred from homology"/>
<dbReference type="CDD" id="cd14473">
    <property type="entry name" value="FERM_B-lobe"/>
    <property type="match status" value="1"/>
</dbReference>
<dbReference type="Pfam" id="PF21998">
    <property type="entry name" value="FERM_C1_MyoVII"/>
    <property type="match status" value="1"/>
</dbReference>
<comment type="subcellular location">
    <subcellularLocation>
        <location evidence="1">Cytoplasm</location>
    </subcellularLocation>
</comment>
<evidence type="ECO:0000256" key="4">
    <source>
        <dbReference type="ARBA" id="ARBA00022737"/>
    </source>
</evidence>
<comment type="similarity">
    <text evidence="2">Belongs to the TRAFAC class myosin-kinesin ATPase superfamily. Myosin family.</text>
</comment>
<dbReference type="InterPro" id="IPR014352">
    <property type="entry name" value="FERM/acyl-CoA-bd_prot_sf"/>
</dbReference>
<dbReference type="GO" id="GO:0003779">
    <property type="term" value="F:actin binding"/>
    <property type="evidence" value="ECO:0007669"/>
    <property type="project" value="UniProtKB-KW"/>
</dbReference>
<dbReference type="PANTHER" id="PTHR22692:SF33">
    <property type="entry name" value="MYOSIN"/>
    <property type="match status" value="1"/>
</dbReference>
<dbReference type="SMART" id="SM00139">
    <property type="entry name" value="MyTH4"/>
    <property type="match status" value="1"/>
</dbReference>
<keyword evidence="9" id="KW-1185">Reference proteome</keyword>